<keyword evidence="2" id="KW-0547">Nucleotide-binding</keyword>
<dbReference type="AlphaFoldDB" id="A0A315XXJ0"/>
<dbReference type="InterPro" id="IPR000641">
    <property type="entry name" value="CbxX/CfxQ"/>
</dbReference>
<gene>
    <name evidence="5" type="ORF">IE37_01911</name>
</gene>
<dbReference type="EMBL" id="QGDI01000007">
    <property type="protein sequence ID" value="PWJ12221.1"/>
    <property type="molecule type" value="Genomic_DNA"/>
</dbReference>
<reference evidence="5 6" key="1">
    <citation type="submission" date="2018-05" db="EMBL/GenBank/DDBJ databases">
        <title>The Hungate 1000. A catalogue of reference genomes from the rumen microbiome.</title>
        <authorList>
            <person name="Kelly W."/>
        </authorList>
    </citation>
    <scope>NUCLEOTIDE SEQUENCE [LARGE SCALE GENOMIC DNA]</scope>
    <source>
        <strain evidence="5 6">SAb67</strain>
    </source>
</reference>
<evidence type="ECO:0000259" key="4">
    <source>
        <dbReference type="SMART" id="SM00382"/>
    </source>
</evidence>
<evidence type="ECO:0000256" key="3">
    <source>
        <dbReference type="ARBA" id="ARBA00022840"/>
    </source>
</evidence>
<comment type="similarity">
    <text evidence="1">Belongs to the CbxX/CfxQ family.</text>
</comment>
<dbReference type="OrthoDB" id="9806903at2"/>
<organism evidence="5 6">
    <name type="scientific">Ruminococcus flavefaciens</name>
    <dbReference type="NCBI Taxonomy" id="1265"/>
    <lineage>
        <taxon>Bacteria</taxon>
        <taxon>Bacillati</taxon>
        <taxon>Bacillota</taxon>
        <taxon>Clostridia</taxon>
        <taxon>Eubacteriales</taxon>
        <taxon>Oscillospiraceae</taxon>
        <taxon>Ruminococcus</taxon>
    </lineage>
</organism>
<dbReference type="InterPro" id="IPR027417">
    <property type="entry name" value="P-loop_NTPase"/>
</dbReference>
<sequence length="655" mass="75355">MRYFEFTVKLKTAFDAYSKEGKMVCEAVSDKCINYCDEQNEFNVYISSLNKGTCKFVLSGNGYDDELLAEGERFWKSLEIDGEMSEFKEISADKVKKIVYSRYRSEVDNHDDIEEFMQLDTFSLSWCEERIVAPITPAELREMAGRRYISELCRETDRIEQSHTDKFIGHPVHYVIQDSNDVSFNNVANALIGCLFNAKRLESQRVMTINRMNRYHMEDIESMYENMFGGTIIYSIDQEKTSSNYAHSKEELTEIIFKNAVKYKDKVLTLFQIRRHDTIAANKIASALNDKLSLITFEESLMPREKSREYICKLADEKGISDKSELLDRLDSGSDKYYASDIDQIFSDYYSEYLRSAIYPAYFNISKTEKKEPCIEGRAADELNKMIGLESVKRVIHKTVAFFKLLDMYKERGLYINMPARSMIFTGNPGTAKTTVARLAAKIFKDNGIIESGDLVEVGRADLVAMYVGQTAPKVREAFREAKGSILFIDEAYSLVEDKDGLYGDEAINTIVQEMENHREDTIVVFAGYPDKMEEFMKKNPGLRSRIAFHVDFPDYNEDELYQILCLMTEEKSMRLSEDAEEKVKSILAKAVKSEDFGNGRFVRNLMEQAVMSLAERLSLKPANLISDYELTTLIADDFIMPELRDVKNTNRIGF</sequence>
<dbReference type="GO" id="GO:0016887">
    <property type="term" value="F:ATP hydrolysis activity"/>
    <property type="evidence" value="ECO:0007669"/>
    <property type="project" value="InterPro"/>
</dbReference>
<dbReference type="SUPFAM" id="SSF52540">
    <property type="entry name" value="P-loop containing nucleoside triphosphate hydrolases"/>
    <property type="match status" value="1"/>
</dbReference>
<dbReference type="Gene3D" id="3.40.50.300">
    <property type="entry name" value="P-loop containing nucleotide triphosphate hydrolases"/>
    <property type="match status" value="1"/>
</dbReference>
<keyword evidence="3" id="KW-0067">ATP-binding</keyword>
<comment type="caution">
    <text evidence="5">The sequence shown here is derived from an EMBL/GenBank/DDBJ whole genome shotgun (WGS) entry which is preliminary data.</text>
</comment>
<dbReference type="PANTHER" id="PTHR43392:SF2">
    <property type="entry name" value="AAA-TYPE ATPASE FAMILY PROTEIN _ ANKYRIN REPEAT FAMILY PROTEIN"/>
    <property type="match status" value="1"/>
</dbReference>
<dbReference type="Pfam" id="PF17866">
    <property type="entry name" value="AAA_lid_6"/>
    <property type="match status" value="1"/>
</dbReference>
<evidence type="ECO:0000256" key="2">
    <source>
        <dbReference type="ARBA" id="ARBA00022741"/>
    </source>
</evidence>
<proteinExistence type="inferred from homology"/>
<dbReference type="STRING" id="1265.SAMN02910280_1193"/>
<dbReference type="FunFam" id="3.40.50.300:FF:000216">
    <property type="entry name" value="Type VII secretion ATPase EccA"/>
    <property type="match status" value="1"/>
</dbReference>
<dbReference type="Gene3D" id="1.10.8.60">
    <property type="match status" value="1"/>
</dbReference>
<feature type="domain" description="AAA+ ATPase" evidence="4">
    <location>
        <begin position="419"/>
        <end position="555"/>
    </location>
</feature>
<dbReference type="GO" id="GO:0005524">
    <property type="term" value="F:ATP binding"/>
    <property type="evidence" value="ECO:0007669"/>
    <property type="project" value="UniProtKB-KW"/>
</dbReference>
<dbReference type="InterPro" id="IPR041627">
    <property type="entry name" value="AAA_lid_6"/>
</dbReference>
<evidence type="ECO:0000256" key="1">
    <source>
        <dbReference type="ARBA" id="ARBA00010378"/>
    </source>
</evidence>
<dbReference type="InterPro" id="IPR003959">
    <property type="entry name" value="ATPase_AAA_core"/>
</dbReference>
<dbReference type="InterPro" id="IPR003593">
    <property type="entry name" value="AAA+_ATPase"/>
</dbReference>
<dbReference type="RefSeq" id="WP_109726678.1">
    <property type="nucleotide sequence ID" value="NZ_QGDI01000007.1"/>
</dbReference>
<evidence type="ECO:0000313" key="5">
    <source>
        <dbReference type="EMBL" id="PWJ12221.1"/>
    </source>
</evidence>
<dbReference type="InterPro" id="IPR050773">
    <property type="entry name" value="CbxX/CfxQ_RuBisCO_ESX"/>
</dbReference>
<dbReference type="PANTHER" id="PTHR43392">
    <property type="entry name" value="AAA-TYPE ATPASE FAMILY PROTEIN / ANKYRIN REPEAT FAMILY PROTEIN"/>
    <property type="match status" value="1"/>
</dbReference>
<name>A0A315XXJ0_RUMFL</name>
<accession>A0A315XXJ0</accession>
<dbReference type="SMART" id="SM00382">
    <property type="entry name" value="AAA"/>
    <property type="match status" value="1"/>
</dbReference>
<evidence type="ECO:0000313" key="6">
    <source>
        <dbReference type="Proteomes" id="UP000245720"/>
    </source>
</evidence>
<dbReference type="Proteomes" id="UP000245720">
    <property type="component" value="Unassembled WGS sequence"/>
</dbReference>
<protein>
    <submittedName>
        <fullName evidence="5">SpoVK/Ycf46/Vps4 family AAA+-type ATPase</fullName>
    </submittedName>
</protein>
<dbReference type="PRINTS" id="PR00819">
    <property type="entry name" value="CBXCFQXSUPER"/>
</dbReference>
<dbReference type="Pfam" id="PF00004">
    <property type="entry name" value="AAA"/>
    <property type="match status" value="1"/>
</dbReference>